<dbReference type="NCBIfam" id="TIGR01882">
    <property type="entry name" value="peptidase-T"/>
    <property type="match status" value="1"/>
</dbReference>
<evidence type="ECO:0000259" key="10">
    <source>
        <dbReference type="Pfam" id="PF07687"/>
    </source>
</evidence>
<comment type="caution">
    <text evidence="11">The sequence shown here is derived from an EMBL/GenBank/DDBJ whole genome shotgun (WGS) entry which is preliminary data.</text>
</comment>
<evidence type="ECO:0000313" key="12">
    <source>
        <dbReference type="Proteomes" id="UP000824112"/>
    </source>
</evidence>
<protein>
    <recommendedName>
        <fullName evidence="7">Peptidase T</fullName>
        <ecNumber evidence="7">3.4.11.4</ecNumber>
    </recommendedName>
    <alternativeName>
        <fullName evidence="7">Aminotripeptidase</fullName>
        <shortName evidence="7">Tripeptidase</shortName>
    </alternativeName>
    <alternativeName>
        <fullName evidence="7">Tripeptide aminopeptidase</fullName>
    </alternativeName>
</protein>
<dbReference type="GO" id="GO:0005829">
    <property type="term" value="C:cytosol"/>
    <property type="evidence" value="ECO:0007669"/>
    <property type="project" value="TreeGrafter"/>
</dbReference>
<dbReference type="CDD" id="cd03892">
    <property type="entry name" value="M20_peptT"/>
    <property type="match status" value="1"/>
</dbReference>
<keyword evidence="3 7" id="KW-0479">Metal-binding</keyword>
<evidence type="ECO:0000256" key="9">
    <source>
        <dbReference type="PIRSR" id="PIRSR037215-2"/>
    </source>
</evidence>
<reference evidence="11" key="1">
    <citation type="submission" date="2020-10" db="EMBL/GenBank/DDBJ databases">
        <authorList>
            <person name="Gilroy R."/>
        </authorList>
    </citation>
    <scope>NUCLEOTIDE SEQUENCE</scope>
    <source>
        <strain evidence="11">CHK158-818</strain>
    </source>
</reference>
<dbReference type="PANTHER" id="PTHR42994">
    <property type="entry name" value="PEPTIDASE T"/>
    <property type="match status" value="1"/>
</dbReference>
<evidence type="ECO:0000256" key="1">
    <source>
        <dbReference type="ARBA" id="ARBA00009692"/>
    </source>
</evidence>
<evidence type="ECO:0000256" key="4">
    <source>
        <dbReference type="ARBA" id="ARBA00022801"/>
    </source>
</evidence>
<evidence type="ECO:0000256" key="5">
    <source>
        <dbReference type="ARBA" id="ARBA00022833"/>
    </source>
</evidence>
<dbReference type="Gene3D" id="3.40.630.10">
    <property type="entry name" value="Zn peptidases"/>
    <property type="match status" value="1"/>
</dbReference>
<feature type="binding site" evidence="7 9">
    <location>
        <position position="77"/>
    </location>
    <ligand>
        <name>Zn(2+)</name>
        <dbReference type="ChEBI" id="CHEBI:29105"/>
        <label>1</label>
    </ligand>
</feature>
<keyword evidence="5 7" id="KW-0862">Zinc</keyword>
<evidence type="ECO:0000313" key="11">
    <source>
        <dbReference type="EMBL" id="HIU54334.1"/>
    </source>
</evidence>
<keyword evidence="6 7" id="KW-0482">Metalloprotease</keyword>
<evidence type="ECO:0000256" key="2">
    <source>
        <dbReference type="ARBA" id="ARBA00022670"/>
    </source>
</evidence>
<comment type="cofactor">
    <cofactor evidence="7 9">
        <name>Zn(2+)</name>
        <dbReference type="ChEBI" id="CHEBI:29105"/>
    </cofactor>
    <text evidence="7 9">Binds 2 Zn(2+) ions per subunit.</text>
</comment>
<comment type="subcellular location">
    <subcellularLocation>
        <location evidence="7">Cytoplasm</location>
    </subcellularLocation>
</comment>
<feature type="binding site" evidence="7 9">
    <location>
        <position position="378"/>
    </location>
    <ligand>
        <name>Zn(2+)</name>
        <dbReference type="ChEBI" id="CHEBI:29105"/>
        <label>2</label>
    </ligand>
</feature>
<dbReference type="PIRSF" id="PIRSF037215">
    <property type="entry name" value="Peptidase_M20B"/>
    <property type="match status" value="1"/>
</dbReference>
<dbReference type="Pfam" id="PF01546">
    <property type="entry name" value="Peptidase_M20"/>
    <property type="match status" value="1"/>
</dbReference>
<dbReference type="Gene3D" id="3.30.70.360">
    <property type="match status" value="1"/>
</dbReference>
<feature type="binding site" evidence="7 9">
    <location>
        <position position="140"/>
    </location>
    <ligand>
        <name>Zn(2+)</name>
        <dbReference type="ChEBI" id="CHEBI:29105"/>
        <label>2</label>
    </ligand>
</feature>
<dbReference type="SUPFAM" id="SSF53187">
    <property type="entry name" value="Zn-dependent exopeptidases"/>
    <property type="match status" value="1"/>
</dbReference>
<dbReference type="InterPro" id="IPR001261">
    <property type="entry name" value="ArgE/DapE_CS"/>
</dbReference>
<evidence type="ECO:0000256" key="7">
    <source>
        <dbReference type="HAMAP-Rule" id="MF_00550"/>
    </source>
</evidence>
<feature type="binding site" evidence="7 9">
    <location>
        <position position="197"/>
    </location>
    <ligand>
        <name>Zn(2+)</name>
        <dbReference type="ChEBI" id="CHEBI:29105"/>
        <label>1</label>
    </ligand>
</feature>
<dbReference type="PANTHER" id="PTHR42994:SF1">
    <property type="entry name" value="PEPTIDASE T"/>
    <property type="match status" value="1"/>
</dbReference>
<feature type="binding site" evidence="7 9">
    <location>
        <position position="140"/>
    </location>
    <ligand>
        <name>Zn(2+)</name>
        <dbReference type="ChEBI" id="CHEBI:29105"/>
        <label>1</label>
    </ligand>
</feature>
<comment type="catalytic activity">
    <reaction evidence="7">
        <text>Release of the N-terminal residue from a tripeptide.</text>
        <dbReference type="EC" id="3.4.11.4"/>
    </reaction>
</comment>
<feature type="active site" evidence="7 8">
    <location>
        <position position="79"/>
    </location>
</feature>
<dbReference type="InterPro" id="IPR011650">
    <property type="entry name" value="Peptidase_M20_dimer"/>
</dbReference>
<dbReference type="GO" id="GO:0043171">
    <property type="term" value="P:peptide catabolic process"/>
    <property type="evidence" value="ECO:0007669"/>
    <property type="project" value="UniProtKB-UniRule"/>
</dbReference>
<keyword evidence="7 11" id="KW-0031">Aminopeptidase</keyword>
<evidence type="ECO:0000256" key="3">
    <source>
        <dbReference type="ARBA" id="ARBA00022723"/>
    </source>
</evidence>
<dbReference type="GO" id="GO:0008237">
    <property type="term" value="F:metallopeptidase activity"/>
    <property type="evidence" value="ECO:0007669"/>
    <property type="project" value="UniProtKB-KW"/>
</dbReference>
<evidence type="ECO:0000256" key="8">
    <source>
        <dbReference type="PIRSR" id="PIRSR037215-1"/>
    </source>
</evidence>
<dbReference type="InterPro" id="IPR036264">
    <property type="entry name" value="Bact_exopeptidase_dim_dom"/>
</dbReference>
<dbReference type="NCBIfam" id="NF009920">
    <property type="entry name" value="PRK13381.1"/>
    <property type="match status" value="1"/>
</dbReference>
<dbReference type="GO" id="GO:0045148">
    <property type="term" value="F:tripeptide aminopeptidase activity"/>
    <property type="evidence" value="ECO:0007669"/>
    <property type="project" value="UniProtKB-UniRule"/>
</dbReference>
<keyword evidence="7" id="KW-0963">Cytoplasm</keyword>
<gene>
    <name evidence="7 11" type="primary">pepT</name>
    <name evidence="11" type="ORF">IAB03_00835</name>
</gene>
<dbReference type="GO" id="GO:0008270">
    <property type="term" value="F:zinc ion binding"/>
    <property type="evidence" value="ECO:0007669"/>
    <property type="project" value="UniProtKB-UniRule"/>
</dbReference>
<feature type="active site" description="Proton acceptor" evidence="7 8">
    <location>
        <position position="174"/>
    </location>
</feature>
<dbReference type="InterPro" id="IPR002933">
    <property type="entry name" value="Peptidase_M20"/>
</dbReference>
<dbReference type="PROSITE" id="PS00758">
    <property type="entry name" value="ARGE_DAPE_CPG2_1"/>
    <property type="match status" value="1"/>
</dbReference>
<accession>A0A9D1SBI7</accession>
<dbReference type="EC" id="3.4.11.4" evidence="7"/>
<feature type="binding site" evidence="7 9">
    <location>
        <position position="175"/>
    </location>
    <ligand>
        <name>Zn(2+)</name>
        <dbReference type="ChEBI" id="CHEBI:29105"/>
        <label>2</label>
    </ligand>
</feature>
<keyword evidence="2 7" id="KW-0645">Protease</keyword>
<dbReference type="GO" id="GO:0006508">
    <property type="term" value="P:proteolysis"/>
    <property type="evidence" value="ECO:0007669"/>
    <property type="project" value="UniProtKB-UniRule"/>
</dbReference>
<comment type="similarity">
    <text evidence="1 7">Belongs to the peptidase M20B family.</text>
</comment>
<organism evidence="11 12">
    <name type="scientific">Candidatus Gallibacteroides avistercoris</name>
    <dbReference type="NCBI Taxonomy" id="2840833"/>
    <lineage>
        <taxon>Bacteria</taxon>
        <taxon>Pseudomonadati</taxon>
        <taxon>Bacteroidota</taxon>
        <taxon>Bacteroidia</taxon>
        <taxon>Bacteroidales</taxon>
        <taxon>Bacteroidaceae</taxon>
        <taxon>Bacteroidaceae incertae sedis</taxon>
        <taxon>Candidatus Gallibacteroides</taxon>
    </lineage>
</organism>
<dbReference type="InterPro" id="IPR010161">
    <property type="entry name" value="Peptidase_M20B"/>
</dbReference>
<reference evidence="11" key="2">
    <citation type="journal article" date="2021" name="PeerJ">
        <title>Extensive microbial diversity within the chicken gut microbiome revealed by metagenomics and culture.</title>
        <authorList>
            <person name="Gilroy R."/>
            <person name="Ravi A."/>
            <person name="Getino M."/>
            <person name="Pursley I."/>
            <person name="Horton D.L."/>
            <person name="Alikhan N.F."/>
            <person name="Baker D."/>
            <person name="Gharbi K."/>
            <person name="Hall N."/>
            <person name="Watson M."/>
            <person name="Adriaenssens E.M."/>
            <person name="Foster-Nyarko E."/>
            <person name="Jarju S."/>
            <person name="Secka A."/>
            <person name="Antonio M."/>
            <person name="Oren A."/>
            <person name="Chaudhuri R.R."/>
            <person name="La Ragione R."/>
            <person name="Hildebrand F."/>
            <person name="Pallen M.J."/>
        </authorList>
    </citation>
    <scope>NUCLEOTIDE SEQUENCE</scope>
    <source>
        <strain evidence="11">CHK158-818</strain>
    </source>
</reference>
<dbReference type="AlphaFoldDB" id="A0A9D1SBI7"/>
<keyword evidence="4 7" id="KW-0378">Hydrolase</keyword>
<proteinExistence type="inferred from homology"/>
<dbReference type="Proteomes" id="UP000824112">
    <property type="component" value="Unassembled WGS sequence"/>
</dbReference>
<feature type="domain" description="Peptidase M20 dimerisation" evidence="10">
    <location>
        <begin position="206"/>
        <end position="303"/>
    </location>
</feature>
<dbReference type="EMBL" id="DVNA01000016">
    <property type="protein sequence ID" value="HIU54334.1"/>
    <property type="molecule type" value="Genomic_DNA"/>
</dbReference>
<evidence type="ECO:0000256" key="6">
    <source>
        <dbReference type="ARBA" id="ARBA00023049"/>
    </source>
</evidence>
<sequence length="406" mass="45604">MNVVDRFLSYTKYDTQSDELTHMTPSTPGQMIFAQALQKELKQIGMTEISLDENGYLMASLPANTDKEVPVIGFIAHLDTSPDLSGHNVSPRIVKNYDGGVITLCAEENILLDPKEFPELKKYIGEDLIVTNGKTLLGADDKAGIAEIISAMDYLKQHPEIKHGKIRVAFTPDEEIGKGAHKFNVQNFGAAWAYTLDGGEIGELEYENFNAAVAKITFKGRNVHPGYAKHKMINSIRIANQYAIMLPRWETPEHTEGYEGFYHLIGFEGSVEKTVLTYIIRDHDRDRFERRKKELEHLSRKINNEFPDCASIEITDQYYNMREMVEPVMHIVETAAEAMKEAGIVAQVRPVRGGTDGAQLSFKGLPCPNLFAGGHNFHGRYEFVPIHSMEKAMEVIVNIAKLTAQK</sequence>
<dbReference type="Pfam" id="PF07687">
    <property type="entry name" value="M20_dimer"/>
    <property type="match status" value="1"/>
</dbReference>
<dbReference type="HAMAP" id="MF_00550">
    <property type="entry name" value="Aminopeptidase_M20"/>
    <property type="match status" value="1"/>
</dbReference>
<dbReference type="SUPFAM" id="SSF55031">
    <property type="entry name" value="Bacterial exopeptidase dimerisation domain"/>
    <property type="match status" value="1"/>
</dbReference>
<dbReference type="PROSITE" id="PS00759">
    <property type="entry name" value="ARGE_DAPE_CPG2_2"/>
    <property type="match status" value="1"/>
</dbReference>
<dbReference type="NCBIfam" id="NF003976">
    <property type="entry name" value="PRK05469.1"/>
    <property type="match status" value="1"/>
</dbReference>
<comment type="function">
    <text evidence="7">Cleaves the N-terminal amino acid of tripeptides.</text>
</comment>
<name>A0A9D1SBI7_9BACT</name>